<sequence>MEQLSELLQRVQWWQQGVIDDEGHPRSTPRMGPGVQAPDLLDVLDLCLATGARTSEVFALQWQDIREEEGRMLCSLNGTLVYARGAGLHRQGYTKTGAAGARSVWLPMWAQATVERMSKDRGCRTELLFPSGTGGYRYPNNVRRQWRVARHAAGAPYDEDGVGRFDWVEFRTLRRTVATLIKNHGSLEDAAVQLVTRRRR</sequence>
<dbReference type="Gene3D" id="1.10.443.10">
    <property type="entry name" value="Intergrase catalytic core"/>
    <property type="match status" value="1"/>
</dbReference>
<dbReference type="EMBL" id="JACHWS010000001">
    <property type="protein sequence ID" value="MBB3035973.1"/>
    <property type="molecule type" value="Genomic_DNA"/>
</dbReference>
<dbReference type="Pfam" id="PF00589">
    <property type="entry name" value="Phage_integrase"/>
    <property type="match status" value="1"/>
</dbReference>
<protein>
    <submittedName>
        <fullName evidence="3">Integrase</fullName>
    </submittedName>
</protein>
<organism evidence="3 4">
    <name type="scientific">Hoyosella altamirensis</name>
    <dbReference type="NCBI Taxonomy" id="616997"/>
    <lineage>
        <taxon>Bacteria</taxon>
        <taxon>Bacillati</taxon>
        <taxon>Actinomycetota</taxon>
        <taxon>Actinomycetes</taxon>
        <taxon>Mycobacteriales</taxon>
        <taxon>Hoyosellaceae</taxon>
        <taxon>Hoyosella</taxon>
    </lineage>
</organism>
<proteinExistence type="predicted"/>
<dbReference type="OrthoDB" id="4326943at2"/>
<reference evidence="3 4" key="1">
    <citation type="submission" date="2020-08" db="EMBL/GenBank/DDBJ databases">
        <title>Sequencing the genomes of 1000 actinobacteria strains.</title>
        <authorList>
            <person name="Klenk H.-P."/>
        </authorList>
    </citation>
    <scope>NUCLEOTIDE SEQUENCE [LARGE SCALE GENOMIC DNA]</scope>
    <source>
        <strain evidence="3 4">DSM 45258</strain>
    </source>
</reference>
<name>A0A839RIP8_9ACTN</name>
<dbReference type="InterPro" id="IPR013762">
    <property type="entry name" value="Integrase-like_cat_sf"/>
</dbReference>
<comment type="caution">
    <text evidence="3">The sequence shown here is derived from an EMBL/GenBank/DDBJ whole genome shotgun (WGS) entry which is preliminary data.</text>
</comment>
<gene>
    <name evidence="3" type="ORF">FHU29_000407</name>
</gene>
<evidence type="ECO:0000313" key="4">
    <source>
        <dbReference type="Proteomes" id="UP000567922"/>
    </source>
</evidence>
<dbReference type="GO" id="GO:0015074">
    <property type="term" value="P:DNA integration"/>
    <property type="evidence" value="ECO:0007669"/>
    <property type="project" value="InterPro"/>
</dbReference>
<feature type="domain" description="Tyr recombinase" evidence="2">
    <location>
        <begin position="1"/>
        <end position="200"/>
    </location>
</feature>
<dbReference type="RefSeq" id="WP_064439649.1">
    <property type="nucleotide sequence ID" value="NZ_BDDI01000005.1"/>
</dbReference>
<evidence type="ECO:0000256" key="1">
    <source>
        <dbReference type="ARBA" id="ARBA00023172"/>
    </source>
</evidence>
<dbReference type="PROSITE" id="PS51898">
    <property type="entry name" value="TYR_RECOMBINASE"/>
    <property type="match status" value="1"/>
</dbReference>
<dbReference type="SUPFAM" id="SSF56349">
    <property type="entry name" value="DNA breaking-rejoining enzymes"/>
    <property type="match status" value="1"/>
</dbReference>
<evidence type="ECO:0000259" key="2">
    <source>
        <dbReference type="PROSITE" id="PS51898"/>
    </source>
</evidence>
<keyword evidence="1" id="KW-0233">DNA recombination</keyword>
<keyword evidence="4" id="KW-1185">Reference proteome</keyword>
<dbReference type="AlphaFoldDB" id="A0A839RIP8"/>
<evidence type="ECO:0000313" key="3">
    <source>
        <dbReference type="EMBL" id="MBB3035973.1"/>
    </source>
</evidence>
<dbReference type="GO" id="GO:0006310">
    <property type="term" value="P:DNA recombination"/>
    <property type="evidence" value="ECO:0007669"/>
    <property type="project" value="UniProtKB-KW"/>
</dbReference>
<accession>A0A839RIP8</accession>
<dbReference type="InterPro" id="IPR011010">
    <property type="entry name" value="DNA_brk_join_enz"/>
</dbReference>
<dbReference type="Proteomes" id="UP000567922">
    <property type="component" value="Unassembled WGS sequence"/>
</dbReference>
<dbReference type="InterPro" id="IPR002104">
    <property type="entry name" value="Integrase_catalytic"/>
</dbReference>
<dbReference type="GO" id="GO:0003677">
    <property type="term" value="F:DNA binding"/>
    <property type="evidence" value="ECO:0007669"/>
    <property type="project" value="InterPro"/>
</dbReference>